<evidence type="ECO:0000256" key="1">
    <source>
        <dbReference type="ARBA" id="ARBA00023002"/>
    </source>
</evidence>
<dbReference type="EC" id="1.8.4.11" evidence="4"/>
<comment type="catalytic activity">
    <reaction evidence="3 4">
        <text>[thioredoxin]-disulfide + L-methionine + H2O = L-methionine (S)-S-oxide + [thioredoxin]-dithiol</text>
        <dbReference type="Rhea" id="RHEA:19993"/>
        <dbReference type="Rhea" id="RHEA-COMP:10698"/>
        <dbReference type="Rhea" id="RHEA-COMP:10700"/>
        <dbReference type="ChEBI" id="CHEBI:15377"/>
        <dbReference type="ChEBI" id="CHEBI:29950"/>
        <dbReference type="ChEBI" id="CHEBI:50058"/>
        <dbReference type="ChEBI" id="CHEBI:57844"/>
        <dbReference type="ChEBI" id="CHEBI:58772"/>
        <dbReference type="EC" id="1.8.4.11"/>
    </reaction>
</comment>
<dbReference type="PANTHER" id="PTHR43774:SF1">
    <property type="entry name" value="PEPTIDE METHIONINE SULFOXIDE REDUCTASE MSRA 2"/>
    <property type="match status" value="1"/>
</dbReference>
<evidence type="ECO:0000313" key="8">
    <source>
        <dbReference type="Proteomes" id="UP000019113"/>
    </source>
</evidence>
<keyword evidence="8" id="KW-1185">Reference proteome</keyword>
<dbReference type="GO" id="GO:0008113">
    <property type="term" value="F:peptide-methionine (S)-S-oxide reductase activity"/>
    <property type="evidence" value="ECO:0007669"/>
    <property type="project" value="UniProtKB-UniRule"/>
</dbReference>
<dbReference type="EMBL" id="AVBC01000039">
    <property type="protein sequence ID" value="ERL50396.1"/>
    <property type="molecule type" value="Genomic_DNA"/>
</dbReference>
<gene>
    <name evidence="4" type="primary">msrA</name>
    <name evidence="7" type="ORF">BJB45_04505</name>
</gene>
<feature type="domain" description="Peptide methionine sulphoxide reductase MsrA" evidence="6">
    <location>
        <begin position="32"/>
        <end position="180"/>
    </location>
</feature>
<protein>
    <recommendedName>
        <fullName evidence="4">Peptide methionine sulfoxide reductase MsrA</fullName>
        <shortName evidence="4">Protein-methionine-S-oxide reductase</shortName>
        <ecNumber evidence="4">1.8.4.11</ecNumber>
    </recommendedName>
    <alternativeName>
        <fullName evidence="4">Peptide-methionine (S)-S-oxide reductase</fullName>
        <shortName evidence="4">Peptide Met(O) reductase</shortName>
    </alternativeName>
</protein>
<keyword evidence="1 4" id="KW-0560">Oxidoreductase</keyword>
<accession>W1N5G2</accession>
<feature type="chain" id="PRO_5009977353" description="Peptide methionine sulfoxide reductase MsrA" evidence="5">
    <location>
        <begin position="29"/>
        <end position="212"/>
    </location>
</feature>
<evidence type="ECO:0000259" key="6">
    <source>
        <dbReference type="Pfam" id="PF01625"/>
    </source>
</evidence>
<dbReference type="SUPFAM" id="SSF55068">
    <property type="entry name" value="Peptide methionine sulfoxide reductase"/>
    <property type="match status" value="1"/>
</dbReference>
<evidence type="ECO:0000256" key="2">
    <source>
        <dbReference type="ARBA" id="ARBA00047806"/>
    </source>
</evidence>
<dbReference type="KEGG" id="hhu:AR456_05930"/>
<dbReference type="Pfam" id="PF01625">
    <property type="entry name" value="PMSR"/>
    <property type="match status" value="1"/>
</dbReference>
<organism evidence="7 8">
    <name type="scientific">Halomonas huangheensis</name>
    <dbReference type="NCBI Taxonomy" id="1178482"/>
    <lineage>
        <taxon>Bacteria</taxon>
        <taxon>Pseudomonadati</taxon>
        <taxon>Pseudomonadota</taxon>
        <taxon>Gammaproteobacteria</taxon>
        <taxon>Oceanospirillales</taxon>
        <taxon>Halomonadaceae</taxon>
        <taxon>Halomonas</taxon>
    </lineage>
</organism>
<reference evidence="7 8" key="1">
    <citation type="submission" date="2013-08" db="EMBL/GenBank/DDBJ databases">
        <title>draft genome of Halomonas huanghegensis, strain BJGMM-B45T.</title>
        <authorList>
            <person name="Miao C."/>
            <person name="Wan Y."/>
            <person name="Jin W."/>
        </authorList>
    </citation>
    <scope>NUCLEOTIDE SEQUENCE [LARGE SCALE GENOMIC DNA]</scope>
    <source>
        <strain evidence="7 8">BJGMM-B45</strain>
    </source>
</reference>
<dbReference type="InterPro" id="IPR002569">
    <property type="entry name" value="Met_Sox_Rdtase_MsrA_dom"/>
</dbReference>
<comment type="catalytic activity">
    <reaction evidence="2 4">
        <text>L-methionyl-[protein] + [thioredoxin]-disulfide + H2O = L-methionyl-(S)-S-oxide-[protein] + [thioredoxin]-dithiol</text>
        <dbReference type="Rhea" id="RHEA:14217"/>
        <dbReference type="Rhea" id="RHEA-COMP:10698"/>
        <dbReference type="Rhea" id="RHEA-COMP:10700"/>
        <dbReference type="Rhea" id="RHEA-COMP:12313"/>
        <dbReference type="Rhea" id="RHEA-COMP:12315"/>
        <dbReference type="ChEBI" id="CHEBI:15377"/>
        <dbReference type="ChEBI" id="CHEBI:16044"/>
        <dbReference type="ChEBI" id="CHEBI:29950"/>
        <dbReference type="ChEBI" id="CHEBI:44120"/>
        <dbReference type="ChEBI" id="CHEBI:50058"/>
        <dbReference type="EC" id="1.8.4.11"/>
    </reaction>
</comment>
<sequence length="212" mass="23487">MPAFKLASSSLILALAGGLSLTSSLAMADTQKAVFAGGCFWCMEEAFDKIDGVLETTSGYIGGDTDNPTYKEVSAGGTHHAEAVEVEYDTDVVNYDDLLYVFWRNIDPFVENRQFCDSGDAYRSALFPIDDGQRESAEASKEAIAELFDNPIVTEINASATFYPAEQYHQDYYQKNPVRYRLYKNGCGRPDRLEEIWGDEASPSVIPDQSHS</sequence>
<dbReference type="STRING" id="1178482.AR456_05930"/>
<dbReference type="NCBIfam" id="TIGR00401">
    <property type="entry name" value="msrA"/>
    <property type="match status" value="1"/>
</dbReference>
<dbReference type="PANTHER" id="PTHR43774">
    <property type="entry name" value="PEPTIDE METHIONINE SULFOXIDE REDUCTASE"/>
    <property type="match status" value="1"/>
</dbReference>
<comment type="function">
    <text evidence="4">Has an important function as a repair enzyme for proteins that have been inactivated by oxidation. Catalyzes the reversible oxidation-reduction of methionine sulfoxide in proteins to methionine.</text>
</comment>
<dbReference type="GO" id="GO:0033744">
    <property type="term" value="F:L-methionine:thioredoxin-disulfide S-oxidoreductase activity"/>
    <property type="evidence" value="ECO:0007669"/>
    <property type="project" value="RHEA"/>
</dbReference>
<keyword evidence="5" id="KW-0732">Signal</keyword>
<feature type="signal peptide" evidence="5">
    <location>
        <begin position="1"/>
        <end position="28"/>
    </location>
</feature>
<comment type="similarity">
    <text evidence="4">Belongs to the MsrA Met sulfoxide reductase family.</text>
</comment>
<dbReference type="Gene3D" id="3.30.1060.10">
    <property type="entry name" value="Peptide methionine sulphoxide reductase MsrA"/>
    <property type="match status" value="1"/>
</dbReference>
<name>W1N5G2_9GAMM</name>
<dbReference type="PATRIC" id="fig|1178482.3.peg.3498"/>
<dbReference type="RefSeq" id="WP_021820448.1">
    <property type="nucleotide sequence ID" value="NZ_AVBC01000039.1"/>
</dbReference>
<evidence type="ECO:0000256" key="4">
    <source>
        <dbReference type="HAMAP-Rule" id="MF_01401"/>
    </source>
</evidence>
<evidence type="ECO:0000256" key="3">
    <source>
        <dbReference type="ARBA" id="ARBA00048782"/>
    </source>
</evidence>
<proteinExistence type="inferred from homology"/>
<evidence type="ECO:0000256" key="5">
    <source>
        <dbReference type="SAM" id="SignalP"/>
    </source>
</evidence>
<dbReference type="AlphaFoldDB" id="W1N5G2"/>
<dbReference type="eggNOG" id="COG0225">
    <property type="taxonomic scope" value="Bacteria"/>
</dbReference>
<dbReference type="Proteomes" id="UP000019113">
    <property type="component" value="Unassembled WGS sequence"/>
</dbReference>
<comment type="caution">
    <text evidence="7">The sequence shown here is derived from an EMBL/GenBank/DDBJ whole genome shotgun (WGS) entry which is preliminary data.</text>
</comment>
<dbReference type="InterPro" id="IPR036509">
    <property type="entry name" value="Met_Sox_Rdtase_MsrA_sf"/>
</dbReference>
<evidence type="ECO:0000313" key="7">
    <source>
        <dbReference type="EMBL" id="ERL50396.1"/>
    </source>
</evidence>
<dbReference type="HAMAP" id="MF_01401">
    <property type="entry name" value="MsrA"/>
    <property type="match status" value="1"/>
</dbReference>
<feature type="active site" evidence="4">
    <location>
        <position position="39"/>
    </location>
</feature>